<keyword evidence="5" id="KW-0689">Ribosomal protein</keyword>
<evidence type="ECO:0000256" key="2">
    <source>
        <dbReference type="ARBA" id="ARBA00023315"/>
    </source>
</evidence>
<dbReference type="Proteomes" id="UP000316706">
    <property type="component" value="Unassembled WGS sequence"/>
</dbReference>
<keyword evidence="2" id="KW-0012">Acyltransferase</keyword>
<evidence type="ECO:0000313" key="6">
    <source>
        <dbReference type="Proteomes" id="UP000316706"/>
    </source>
</evidence>
<dbReference type="AlphaFoldDB" id="A0A543IBG3"/>
<proteinExistence type="inferred from homology"/>
<name>A0A543IBG3_9ACTN</name>
<dbReference type="SUPFAM" id="SSF55729">
    <property type="entry name" value="Acyl-CoA N-acyltransferases (Nat)"/>
    <property type="match status" value="1"/>
</dbReference>
<dbReference type="GO" id="GO:0008999">
    <property type="term" value="F:protein-N-terminal-alanine acetyltransferase activity"/>
    <property type="evidence" value="ECO:0007669"/>
    <property type="project" value="TreeGrafter"/>
</dbReference>
<dbReference type="GO" id="GO:0005840">
    <property type="term" value="C:ribosome"/>
    <property type="evidence" value="ECO:0007669"/>
    <property type="project" value="UniProtKB-KW"/>
</dbReference>
<keyword evidence="6" id="KW-1185">Reference proteome</keyword>
<protein>
    <submittedName>
        <fullName evidence="5">[SSU ribosomal protein S5P]-alanine acetyltransferase</fullName>
    </submittedName>
</protein>
<dbReference type="PANTHER" id="PTHR43792:SF8">
    <property type="entry name" value="[RIBOSOMAL PROTEIN US5]-ALANINE N-ACETYLTRANSFERASE"/>
    <property type="match status" value="1"/>
</dbReference>
<dbReference type="EMBL" id="VFPO01000001">
    <property type="protein sequence ID" value="TQM67926.1"/>
    <property type="molecule type" value="Genomic_DNA"/>
</dbReference>
<dbReference type="Gene3D" id="3.40.630.30">
    <property type="match status" value="1"/>
</dbReference>
<feature type="domain" description="N-acetyltransferase" evidence="4">
    <location>
        <begin position="17"/>
        <end position="181"/>
    </location>
</feature>
<comment type="similarity">
    <text evidence="3">Belongs to the acetyltransferase family. RimJ subfamily.</text>
</comment>
<evidence type="ECO:0000259" key="4">
    <source>
        <dbReference type="PROSITE" id="PS51186"/>
    </source>
</evidence>
<reference evidence="5 6" key="1">
    <citation type="submission" date="2019-06" db="EMBL/GenBank/DDBJ databases">
        <title>Sequencing the genomes of 1000 actinobacteria strains.</title>
        <authorList>
            <person name="Klenk H.-P."/>
        </authorList>
    </citation>
    <scope>NUCLEOTIDE SEQUENCE [LARGE SCALE GENOMIC DNA]</scope>
    <source>
        <strain evidence="5 6">DSM 45043</strain>
    </source>
</reference>
<sequence>MTAVAGVSALRRSRRGVRLRTVHLGDAERLAALYTENREYLRPWEPERDDAYFTVDGQRDNLRALVEAYAAEEMWPGVILVDGEIAGRITLNNILRGPLQSCFVGYWVARAHAGRGVATEALRQALDVAFGPLRLHRVEAFTRVDNLASQRVLERNGFTRVGTARRHIHLDGRWHDEHLFERLAPWDDGVTLTP</sequence>
<accession>A0A543IBG3</accession>
<gene>
    <name evidence="5" type="ORF">FHX41_1550</name>
</gene>
<dbReference type="GO" id="GO:0005737">
    <property type="term" value="C:cytoplasm"/>
    <property type="evidence" value="ECO:0007669"/>
    <property type="project" value="TreeGrafter"/>
</dbReference>
<evidence type="ECO:0000256" key="1">
    <source>
        <dbReference type="ARBA" id="ARBA00022679"/>
    </source>
</evidence>
<dbReference type="Pfam" id="PF13302">
    <property type="entry name" value="Acetyltransf_3"/>
    <property type="match status" value="1"/>
</dbReference>
<evidence type="ECO:0000256" key="3">
    <source>
        <dbReference type="ARBA" id="ARBA00038502"/>
    </source>
</evidence>
<dbReference type="OrthoDB" id="5242221at2"/>
<dbReference type="InterPro" id="IPR051531">
    <property type="entry name" value="N-acetyltransferase"/>
</dbReference>
<dbReference type="PROSITE" id="PS51186">
    <property type="entry name" value="GNAT"/>
    <property type="match status" value="1"/>
</dbReference>
<keyword evidence="5" id="KW-0687">Ribonucleoprotein</keyword>
<evidence type="ECO:0000313" key="5">
    <source>
        <dbReference type="EMBL" id="TQM67926.1"/>
    </source>
</evidence>
<dbReference type="RefSeq" id="WP_141967065.1">
    <property type="nucleotide sequence ID" value="NZ_VFPO01000001.1"/>
</dbReference>
<organism evidence="5 6">
    <name type="scientific">Actinomadura hallensis</name>
    <dbReference type="NCBI Taxonomy" id="337895"/>
    <lineage>
        <taxon>Bacteria</taxon>
        <taxon>Bacillati</taxon>
        <taxon>Actinomycetota</taxon>
        <taxon>Actinomycetes</taxon>
        <taxon>Streptosporangiales</taxon>
        <taxon>Thermomonosporaceae</taxon>
        <taxon>Actinomadura</taxon>
    </lineage>
</organism>
<dbReference type="InterPro" id="IPR000182">
    <property type="entry name" value="GNAT_dom"/>
</dbReference>
<dbReference type="PANTHER" id="PTHR43792">
    <property type="entry name" value="GNAT FAMILY, PUTATIVE (AFU_ORTHOLOGUE AFUA_3G00765)-RELATED-RELATED"/>
    <property type="match status" value="1"/>
</dbReference>
<dbReference type="InterPro" id="IPR016181">
    <property type="entry name" value="Acyl_CoA_acyltransferase"/>
</dbReference>
<keyword evidence="1 5" id="KW-0808">Transferase</keyword>
<comment type="caution">
    <text evidence="5">The sequence shown here is derived from an EMBL/GenBank/DDBJ whole genome shotgun (WGS) entry which is preliminary data.</text>
</comment>